<keyword evidence="4" id="KW-1185">Reference proteome</keyword>
<feature type="transmembrane region" description="Helical" evidence="2">
    <location>
        <begin position="16"/>
        <end position="38"/>
    </location>
</feature>
<dbReference type="EnsemblPlants" id="OGLUM07G19630.1">
    <property type="protein sequence ID" value="OGLUM07G19630.1"/>
    <property type="gene ID" value="OGLUM07G19630"/>
</dbReference>
<accession>A0A0E0ALU3</accession>
<sequence>MREDVSSPLNIGLTDPEWMCTSMILRFLLFCSVLYLLLQGKNRIGESAGETAPTRALLRFGPKRLSGHRSAAACGPSGHTARPRPSTRVLKTSHGLWPVEEAN</sequence>
<name>A0A0E0ALU3_9ORYZ</name>
<reference evidence="3" key="2">
    <citation type="submission" date="2018-05" db="EMBL/GenBank/DDBJ databases">
        <title>OgluRS3 (Oryza glumaepatula Reference Sequence Version 3).</title>
        <authorList>
            <person name="Zhang J."/>
            <person name="Kudrna D."/>
            <person name="Lee S."/>
            <person name="Talag J."/>
            <person name="Welchert J."/>
            <person name="Wing R.A."/>
        </authorList>
    </citation>
    <scope>NUCLEOTIDE SEQUENCE [LARGE SCALE GENOMIC DNA]</scope>
</reference>
<keyword evidence="2" id="KW-0472">Membrane</keyword>
<keyword evidence="2" id="KW-0812">Transmembrane</keyword>
<evidence type="ECO:0000256" key="2">
    <source>
        <dbReference type="SAM" id="Phobius"/>
    </source>
</evidence>
<feature type="region of interest" description="Disordered" evidence="1">
    <location>
        <begin position="67"/>
        <end position="103"/>
    </location>
</feature>
<proteinExistence type="predicted"/>
<keyword evidence="2" id="KW-1133">Transmembrane helix</keyword>
<evidence type="ECO:0000256" key="1">
    <source>
        <dbReference type="SAM" id="MobiDB-lite"/>
    </source>
</evidence>
<organism evidence="3">
    <name type="scientific">Oryza glumipatula</name>
    <dbReference type="NCBI Taxonomy" id="40148"/>
    <lineage>
        <taxon>Eukaryota</taxon>
        <taxon>Viridiplantae</taxon>
        <taxon>Streptophyta</taxon>
        <taxon>Embryophyta</taxon>
        <taxon>Tracheophyta</taxon>
        <taxon>Spermatophyta</taxon>
        <taxon>Magnoliopsida</taxon>
        <taxon>Liliopsida</taxon>
        <taxon>Poales</taxon>
        <taxon>Poaceae</taxon>
        <taxon>BOP clade</taxon>
        <taxon>Oryzoideae</taxon>
        <taxon>Oryzeae</taxon>
        <taxon>Oryzinae</taxon>
        <taxon>Oryza</taxon>
    </lineage>
</organism>
<reference evidence="3" key="1">
    <citation type="submission" date="2015-04" db="UniProtKB">
        <authorList>
            <consortium name="EnsemblPlants"/>
        </authorList>
    </citation>
    <scope>IDENTIFICATION</scope>
</reference>
<evidence type="ECO:0000313" key="4">
    <source>
        <dbReference type="Proteomes" id="UP000026961"/>
    </source>
</evidence>
<dbReference type="Proteomes" id="UP000026961">
    <property type="component" value="Chromosome 7"/>
</dbReference>
<dbReference type="AlphaFoldDB" id="A0A0E0ALU3"/>
<dbReference type="Gramene" id="OGLUM07G19630.1">
    <property type="protein sequence ID" value="OGLUM07G19630.1"/>
    <property type="gene ID" value="OGLUM07G19630"/>
</dbReference>
<dbReference type="HOGENOM" id="CLU_2444523_0_0_1"/>
<protein>
    <submittedName>
        <fullName evidence="3">Uncharacterized protein</fullName>
    </submittedName>
</protein>
<evidence type="ECO:0000313" key="3">
    <source>
        <dbReference type="EnsemblPlants" id="OGLUM07G19630.1"/>
    </source>
</evidence>